<dbReference type="EMBL" id="MUAI01000069">
    <property type="protein sequence ID" value="OOR02977.1"/>
    <property type="molecule type" value="Genomic_DNA"/>
</dbReference>
<dbReference type="AlphaFoldDB" id="A0A1S9SZ49"/>
<name>A0A1S9SZ49_BACMY</name>
<evidence type="ECO:0000313" key="1">
    <source>
        <dbReference type="EMBL" id="OOR02977.1"/>
    </source>
</evidence>
<proteinExistence type="predicted"/>
<gene>
    <name evidence="1" type="ORF">BW900_29495</name>
</gene>
<protein>
    <submittedName>
        <fullName evidence="1">Uncharacterized protein</fullName>
    </submittedName>
</protein>
<organism evidence="1 2">
    <name type="scientific">Bacillus mycoides</name>
    <dbReference type="NCBI Taxonomy" id="1405"/>
    <lineage>
        <taxon>Bacteria</taxon>
        <taxon>Bacillati</taxon>
        <taxon>Bacillota</taxon>
        <taxon>Bacilli</taxon>
        <taxon>Bacillales</taxon>
        <taxon>Bacillaceae</taxon>
        <taxon>Bacillus</taxon>
        <taxon>Bacillus cereus group</taxon>
    </lineage>
</organism>
<accession>A0A1S9SZ49</accession>
<dbReference type="Proteomes" id="UP000190696">
    <property type="component" value="Unassembled WGS sequence"/>
</dbReference>
<sequence length="163" mass="18492">MKNHRDILSESFMNKEKRAPVETIIKNFLLSYQVVITDVPSDQLLNMVCDDILGSGIIEPLQEDKDVTDIYINGTKEIIYEKIGEGECAFPYRFETEEEVKALTYKMVNSTSESLNTAKAYVEEAFYPNGTGTSGYKVFDTRLGGNRVLYPYTVRESSIAVFK</sequence>
<evidence type="ECO:0000313" key="2">
    <source>
        <dbReference type="Proteomes" id="UP000190696"/>
    </source>
</evidence>
<dbReference type="Gene3D" id="3.30.450.380">
    <property type="match status" value="1"/>
</dbReference>
<comment type="caution">
    <text evidence="1">The sequence shown here is derived from an EMBL/GenBank/DDBJ whole genome shotgun (WGS) entry which is preliminary data.</text>
</comment>
<reference evidence="1 2" key="1">
    <citation type="submission" date="2017-01" db="EMBL/GenBank/DDBJ databases">
        <title>Bacillus cereus isolates.</title>
        <authorList>
            <person name="Beno S.M."/>
        </authorList>
    </citation>
    <scope>NUCLEOTIDE SEQUENCE [LARGE SCALE GENOMIC DNA]</scope>
    <source>
        <strain evidence="1 2">FSL W7-1108</strain>
    </source>
</reference>